<feature type="domain" description="Dockerin" evidence="2">
    <location>
        <begin position="18"/>
        <end position="86"/>
    </location>
</feature>
<dbReference type="PROSITE" id="PS51766">
    <property type="entry name" value="DOCKERIN"/>
    <property type="match status" value="1"/>
</dbReference>
<dbReference type="GO" id="GO:0004553">
    <property type="term" value="F:hydrolase activity, hydrolyzing O-glycosyl compounds"/>
    <property type="evidence" value="ECO:0007669"/>
    <property type="project" value="InterPro"/>
</dbReference>
<dbReference type="InterPro" id="IPR018247">
    <property type="entry name" value="EF_Hand_1_Ca_BS"/>
</dbReference>
<evidence type="ECO:0000313" key="4">
    <source>
        <dbReference type="Proteomes" id="UP000017396"/>
    </source>
</evidence>
<protein>
    <recommendedName>
        <fullName evidence="2">Dockerin domain-containing protein</fullName>
    </recommendedName>
</protein>
<dbReference type="InterPro" id="IPR002105">
    <property type="entry name" value="Dockerin_1_rpt"/>
</dbReference>
<dbReference type="Pfam" id="PF00404">
    <property type="entry name" value="Dockerin_1"/>
    <property type="match status" value="1"/>
</dbReference>
<dbReference type="CDD" id="cd14256">
    <property type="entry name" value="Dockerin_I"/>
    <property type="match status" value="1"/>
</dbReference>
<dbReference type="AlphaFoldDB" id="U5QDI7"/>
<dbReference type="KEGG" id="glj:GKIL_0710"/>
<dbReference type="EMBL" id="CP003587">
    <property type="protein sequence ID" value="AGY56956.1"/>
    <property type="molecule type" value="Genomic_DNA"/>
</dbReference>
<accession>U5QDI7</accession>
<dbReference type="Gene3D" id="2.60.40.1120">
    <property type="entry name" value="Carboxypeptidase-like, regulatory domain"/>
    <property type="match status" value="1"/>
</dbReference>
<name>U5QDI7_GLOK1</name>
<dbReference type="STRING" id="1183438.GKIL_0710"/>
<gene>
    <name evidence="3" type="ORF">GKIL_0710</name>
</gene>
<dbReference type="SUPFAM" id="SSF63446">
    <property type="entry name" value="Type I dockerin domain"/>
    <property type="match status" value="1"/>
</dbReference>
<keyword evidence="4" id="KW-1185">Reference proteome</keyword>
<dbReference type="InterPro" id="IPR036439">
    <property type="entry name" value="Dockerin_dom_sf"/>
</dbReference>
<sequence length="372" mass="39401">MKRILPWLALLSLPIAVLAAEPGDLNGDGHVDSQDIQLLDGYLDGTTVLQDSQIAAADADGDKKITGRDRDILKRRVEGLSLRAKADTVRDGGRGQIDLQSADSGVVVDKQTGQPLAGVEVSLPDEGITVRTDSEGRFSLPHASAGKILTARASNYAPTALSGKAGAGGYQLQLERLSPRLQVLDDELHHLGDDQYGRGSANASDFRLHAEGTAYTRNFTLRTPPTGDLLLRIGSVIGLDTPQSAAAGQTQVSFFGTEQDGLKIYLNGSLVSQVYVNADNIAVKLPRWLLQPGSNQLRLETHVFSQPAAMSGGGLMGLLGVFGMGGGMAGTMAGNVIDYDDLEFAHLVLEDVAGRVRSFDSRGEVSGPRFTP</sequence>
<dbReference type="PROSITE" id="PS00018">
    <property type="entry name" value="EF_HAND_1"/>
    <property type="match status" value="1"/>
</dbReference>
<feature type="chain" id="PRO_5004663867" description="Dockerin domain-containing protein" evidence="1">
    <location>
        <begin position="20"/>
        <end position="372"/>
    </location>
</feature>
<dbReference type="OrthoDB" id="9815657at2"/>
<dbReference type="SUPFAM" id="SSF49464">
    <property type="entry name" value="Carboxypeptidase regulatory domain-like"/>
    <property type="match status" value="1"/>
</dbReference>
<dbReference type="Proteomes" id="UP000017396">
    <property type="component" value="Chromosome"/>
</dbReference>
<dbReference type="Pfam" id="PF13620">
    <property type="entry name" value="CarboxypepD_reg"/>
    <property type="match status" value="1"/>
</dbReference>
<dbReference type="GO" id="GO:0000272">
    <property type="term" value="P:polysaccharide catabolic process"/>
    <property type="evidence" value="ECO:0007669"/>
    <property type="project" value="InterPro"/>
</dbReference>
<feature type="signal peptide" evidence="1">
    <location>
        <begin position="1"/>
        <end position="19"/>
    </location>
</feature>
<reference evidence="3 4" key="1">
    <citation type="journal article" date="2013" name="PLoS ONE">
        <title>Cultivation and Complete Genome Sequencing of Gloeobacter kilaueensis sp. nov., from a Lava Cave in Kilauea Caldera, Hawai'i.</title>
        <authorList>
            <person name="Saw J.H."/>
            <person name="Schatz M."/>
            <person name="Brown M.V."/>
            <person name="Kunkel D.D."/>
            <person name="Foster J.S."/>
            <person name="Shick H."/>
            <person name="Christensen S."/>
            <person name="Hou S."/>
            <person name="Wan X."/>
            <person name="Donachie S.P."/>
        </authorList>
    </citation>
    <scope>NUCLEOTIDE SEQUENCE [LARGE SCALE GENOMIC DNA]</scope>
    <source>
        <strain evidence="4">JS</strain>
    </source>
</reference>
<keyword evidence="1" id="KW-0732">Signal</keyword>
<organism evidence="3 4">
    <name type="scientific">Gloeobacter kilaueensis (strain ATCC BAA-2537 / CCAP 1431/1 / ULC 316 / JS1)</name>
    <dbReference type="NCBI Taxonomy" id="1183438"/>
    <lineage>
        <taxon>Bacteria</taxon>
        <taxon>Bacillati</taxon>
        <taxon>Cyanobacteriota</taxon>
        <taxon>Cyanophyceae</taxon>
        <taxon>Gloeobacterales</taxon>
        <taxon>Gloeobacteraceae</taxon>
        <taxon>Gloeobacter</taxon>
    </lineage>
</organism>
<evidence type="ECO:0000259" key="2">
    <source>
        <dbReference type="PROSITE" id="PS51766"/>
    </source>
</evidence>
<dbReference type="InterPro" id="IPR008969">
    <property type="entry name" value="CarboxyPept-like_regulatory"/>
</dbReference>
<proteinExistence type="predicted"/>
<dbReference type="RefSeq" id="WP_023172003.1">
    <property type="nucleotide sequence ID" value="NC_022600.1"/>
</dbReference>
<dbReference type="InterPro" id="IPR016134">
    <property type="entry name" value="Dockerin_dom"/>
</dbReference>
<dbReference type="PATRIC" id="fig|1183438.3.peg.705"/>
<evidence type="ECO:0000313" key="3">
    <source>
        <dbReference type="EMBL" id="AGY56956.1"/>
    </source>
</evidence>
<dbReference type="Gene3D" id="1.10.1330.10">
    <property type="entry name" value="Dockerin domain"/>
    <property type="match status" value="1"/>
</dbReference>
<evidence type="ECO:0000256" key="1">
    <source>
        <dbReference type="SAM" id="SignalP"/>
    </source>
</evidence>
<dbReference type="HOGENOM" id="CLU_762399_0_0_3"/>